<gene>
    <name evidence="15" type="ORF">NUH88_02230</name>
</gene>
<evidence type="ECO:0000256" key="3">
    <source>
        <dbReference type="ARBA" id="ARBA00014919"/>
    </source>
</evidence>
<comment type="similarity">
    <text evidence="2">Belongs to the GTP-binding SRP family.</text>
</comment>
<dbReference type="GO" id="GO:0005047">
    <property type="term" value="F:signal recognition particle binding"/>
    <property type="evidence" value="ECO:0007669"/>
    <property type="project" value="TreeGrafter"/>
</dbReference>
<dbReference type="Proteomes" id="UP001060336">
    <property type="component" value="Chromosome"/>
</dbReference>
<evidence type="ECO:0000256" key="13">
    <source>
        <dbReference type="ARBA" id="ARBA00030866"/>
    </source>
</evidence>
<evidence type="ECO:0000256" key="2">
    <source>
        <dbReference type="ARBA" id="ARBA00008531"/>
    </source>
</evidence>
<reference evidence="15" key="1">
    <citation type="submission" date="2022-08" db="EMBL/GenBank/DDBJ databases">
        <title>Nisaea acidiphila sp. nov., isolated from a marine algal debris and emended description of the genus Nisaea Urios et al. 2008.</title>
        <authorList>
            <person name="Kwon K."/>
        </authorList>
    </citation>
    <scope>NUCLEOTIDE SEQUENCE</scope>
    <source>
        <strain evidence="15">MEBiC11861</strain>
    </source>
</reference>
<evidence type="ECO:0000256" key="1">
    <source>
        <dbReference type="ARBA" id="ARBA00004413"/>
    </source>
</evidence>
<dbReference type="CDD" id="cd17873">
    <property type="entry name" value="FlhF"/>
    <property type="match status" value="1"/>
</dbReference>
<evidence type="ECO:0000256" key="7">
    <source>
        <dbReference type="ARBA" id="ARBA00022795"/>
    </source>
</evidence>
<sequence length="332" mass="35495">MRLKTFTADTMNDAMALVKEHFGEDAIIVSTQTGEGGSGVRITAAIDQVEDEYGFEEDVYEDELYHDPIEIITDALLTNGVPPQLSDDLIATAEEMALEDPVLALAGAVDRYFSFSPMPLGTAEKPILLVGMPGAGKTVTIAKLATKIVMQKQPVRVITTDTVRAGGFAQLEAFTKILKLNLISAGTPEELRAAVKGAEGRGHVLIDCPGGNPFDDQDIARQARLIKAVDADVVLVMAGGTDPMEAAEIAAIYRELGARRLLLTRIDMTRRFGSYLSAAAVADLMLTDVGVGPSVADGLRPMNPVTLARLLLPHSVVQDFDDEQPEARGAYG</sequence>
<evidence type="ECO:0000256" key="5">
    <source>
        <dbReference type="ARBA" id="ARBA00022475"/>
    </source>
</evidence>
<keyword evidence="8" id="KW-0653">Protein transport</keyword>
<dbReference type="AlphaFoldDB" id="A0A9J7AYK7"/>
<accession>A0A9J7AYK7</accession>
<keyword evidence="7" id="KW-1005">Bacterial flagellum biogenesis</keyword>
<evidence type="ECO:0000256" key="8">
    <source>
        <dbReference type="ARBA" id="ARBA00022927"/>
    </source>
</evidence>
<evidence type="ECO:0000313" key="15">
    <source>
        <dbReference type="EMBL" id="UUX50517.1"/>
    </source>
</evidence>
<dbReference type="GO" id="GO:0005886">
    <property type="term" value="C:plasma membrane"/>
    <property type="evidence" value="ECO:0007669"/>
    <property type="project" value="UniProtKB-SubCell"/>
</dbReference>
<proteinExistence type="inferred from homology"/>
<dbReference type="GO" id="GO:0003924">
    <property type="term" value="F:GTPase activity"/>
    <property type="evidence" value="ECO:0007669"/>
    <property type="project" value="InterPro"/>
</dbReference>
<keyword evidence="5" id="KW-1003">Cell membrane</keyword>
<evidence type="ECO:0000256" key="4">
    <source>
        <dbReference type="ARBA" id="ARBA00022448"/>
    </source>
</evidence>
<dbReference type="Pfam" id="PF00448">
    <property type="entry name" value="SRP54"/>
    <property type="match status" value="1"/>
</dbReference>
<evidence type="ECO:0000256" key="12">
    <source>
        <dbReference type="ARBA" id="ARBA00025337"/>
    </source>
</evidence>
<dbReference type="InterPro" id="IPR000897">
    <property type="entry name" value="SRP54_GTPase_dom"/>
</dbReference>
<dbReference type="SMART" id="SM00962">
    <property type="entry name" value="SRP54"/>
    <property type="match status" value="1"/>
</dbReference>
<evidence type="ECO:0000256" key="10">
    <source>
        <dbReference type="ARBA" id="ARBA00023136"/>
    </source>
</evidence>
<keyword evidence="10" id="KW-0472">Membrane</keyword>
<dbReference type="SUPFAM" id="SSF52540">
    <property type="entry name" value="P-loop containing nucleoside triphosphate hydrolases"/>
    <property type="match status" value="1"/>
</dbReference>
<dbReference type="RefSeq" id="WP_257769697.1">
    <property type="nucleotide sequence ID" value="NZ_CP102480.1"/>
</dbReference>
<name>A0A9J7AYK7_9PROT</name>
<dbReference type="GO" id="GO:0015031">
    <property type="term" value="P:protein transport"/>
    <property type="evidence" value="ECO:0007669"/>
    <property type="project" value="UniProtKB-KW"/>
</dbReference>
<dbReference type="GO" id="GO:0006614">
    <property type="term" value="P:SRP-dependent cotranslational protein targeting to membrane"/>
    <property type="evidence" value="ECO:0007669"/>
    <property type="project" value="InterPro"/>
</dbReference>
<evidence type="ECO:0000256" key="9">
    <source>
        <dbReference type="ARBA" id="ARBA00023134"/>
    </source>
</evidence>
<evidence type="ECO:0000313" key="16">
    <source>
        <dbReference type="Proteomes" id="UP001060336"/>
    </source>
</evidence>
<dbReference type="PANTHER" id="PTHR43134:SF3">
    <property type="entry name" value="FLAGELLAR BIOSYNTHESIS PROTEIN FLHF"/>
    <property type="match status" value="1"/>
</dbReference>
<dbReference type="KEGG" id="naci:NUH88_02230"/>
<keyword evidence="16" id="KW-1185">Reference proteome</keyword>
<dbReference type="Gene3D" id="3.40.50.300">
    <property type="entry name" value="P-loop containing nucleotide triphosphate hydrolases"/>
    <property type="match status" value="1"/>
</dbReference>
<evidence type="ECO:0000256" key="11">
    <source>
        <dbReference type="ARBA" id="ARBA00023225"/>
    </source>
</evidence>
<evidence type="ECO:0000259" key="14">
    <source>
        <dbReference type="SMART" id="SM00962"/>
    </source>
</evidence>
<evidence type="ECO:0000256" key="6">
    <source>
        <dbReference type="ARBA" id="ARBA00022741"/>
    </source>
</evidence>
<comment type="subcellular location">
    <subcellularLocation>
        <location evidence="1">Cell membrane</location>
        <topology evidence="1">Peripheral membrane protein</topology>
        <orientation evidence="1">Cytoplasmic side</orientation>
    </subcellularLocation>
</comment>
<dbReference type="InterPro" id="IPR027417">
    <property type="entry name" value="P-loop_NTPase"/>
</dbReference>
<dbReference type="InterPro" id="IPR047040">
    <property type="entry name" value="FlhF__GTPase_dom"/>
</dbReference>
<organism evidence="15 16">
    <name type="scientific">Nisaea acidiphila</name>
    <dbReference type="NCBI Taxonomy" id="1862145"/>
    <lineage>
        <taxon>Bacteria</taxon>
        <taxon>Pseudomonadati</taxon>
        <taxon>Pseudomonadota</taxon>
        <taxon>Alphaproteobacteria</taxon>
        <taxon>Rhodospirillales</taxon>
        <taxon>Thalassobaculaceae</taxon>
        <taxon>Nisaea</taxon>
    </lineage>
</organism>
<feature type="domain" description="SRP54-type proteins GTP-binding" evidence="14">
    <location>
        <begin position="124"/>
        <end position="313"/>
    </location>
</feature>
<keyword evidence="9" id="KW-0342">GTP-binding</keyword>
<dbReference type="PANTHER" id="PTHR43134">
    <property type="entry name" value="SIGNAL RECOGNITION PARTICLE RECEPTOR SUBUNIT ALPHA"/>
    <property type="match status" value="1"/>
</dbReference>
<comment type="function">
    <text evidence="12">Necessary for flagellar biosynthesis. May be involved in translocation of the flagellum.</text>
</comment>
<dbReference type="EMBL" id="CP102480">
    <property type="protein sequence ID" value="UUX50517.1"/>
    <property type="molecule type" value="Genomic_DNA"/>
</dbReference>
<keyword evidence="4" id="KW-0813">Transport</keyword>
<dbReference type="GO" id="GO:0005525">
    <property type="term" value="F:GTP binding"/>
    <property type="evidence" value="ECO:0007669"/>
    <property type="project" value="UniProtKB-KW"/>
</dbReference>
<protein>
    <recommendedName>
        <fullName evidence="3">Flagellar biosynthesis protein FlhF</fullName>
    </recommendedName>
    <alternativeName>
        <fullName evidence="13">Flagella-associated GTP-binding protein</fullName>
    </alternativeName>
</protein>
<keyword evidence="6" id="KW-0547">Nucleotide-binding</keyword>
<keyword evidence="11" id="KW-1006">Bacterial flagellum protein export</keyword>
<dbReference type="GO" id="GO:0044781">
    <property type="term" value="P:bacterial-type flagellum organization"/>
    <property type="evidence" value="ECO:0007669"/>
    <property type="project" value="UniProtKB-KW"/>
</dbReference>